<evidence type="ECO:0000256" key="3">
    <source>
        <dbReference type="ARBA" id="ARBA00023125"/>
    </source>
</evidence>
<dbReference type="AlphaFoldDB" id="A0A645AGK4"/>
<dbReference type="GO" id="GO:0003700">
    <property type="term" value="F:DNA-binding transcription factor activity"/>
    <property type="evidence" value="ECO:0007669"/>
    <property type="project" value="InterPro"/>
</dbReference>
<dbReference type="InterPro" id="IPR022687">
    <property type="entry name" value="HTH_DTXR"/>
</dbReference>
<proteinExistence type="inferred from homology"/>
<accession>A0A645AGK4</accession>
<organism evidence="6">
    <name type="scientific">bioreactor metagenome</name>
    <dbReference type="NCBI Taxonomy" id="1076179"/>
    <lineage>
        <taxon>unclassified sequences</taxon>
        <taxon>metagenomes</taxon>
        <taxon>ecological metagenomes</taxon>
    </lineage>
</organism>
<dbReference type="SMART" id="SM00529">
    <property type="entry name" value="HTH_DTXR"/>
    <property type="match status" value="1"/>
</dbReference>
<dbReference type="InterPro" id="IPR036421">
    <property type="entry name" value="Fe_dep_repressor_sf"/>
</dbReference>
<sequence>MKIQESAEMYLETILVLSRKNGSVRSIDIVGELDYRKSSVSVAMKHLRENGYIEMDTEGFITLTENGREIAETIYERHMFLSDWLIHLGVAPKTAAQDACRIEHVISQESIDAIKKQAKNKIDKTE</sequence>
<comment type="similarity">
    <text evidence="1">Belongs to the DtxR/MntR family.</text>
</comment>
<evidence type="ECO:0000256" key="4">
    <source>
        <dbReference type="ARBA" id="ARBA00023163"/>
    </source>
</evidence>
<evidence type="ECO:0000256" key="2">
    <source>
        <dbReference type="ARBA" id="ARBA00023015"/>
    </source>
</evidence>
<reference evidence="6" key="1">
    <citation type="submission" date="2019-08" db="EMBL/GenBank/DDBJ databases">
        <authorList>
            <person name="Kucharzyk K."/>
            <person name="Murdoch R.W."/>
            <person name="Higgins S."/>
            <person name="Loffler F."/>
        </authorList>
    </citation>
    <scope>NUCLEOTIDE SEQUENCE</scope>
</reference>
<dbReference type="InterPro" id="IPR022689">
    <property type="entry name" value="Iron_dep_repressor"/>
</dbReference>
<dbReference type="GO" id="GO:0046914">
    <property type="term" value="F:transition metal ion binding"/>
    <property type="evidence" value="ECO:0007669"/>
    <property type="project" value="InterPro"/>
</dbReference>
<dbReference type="SUPFAM" id="SSF47979">
    <property type="entry name" value="Iron-dependent repressor protein, dimerization domain"/>
    <property type="match status" value="1"/>
</dbReference>
<dbReference type="Pfam" id="PF02742">
    <property type="entry name" value="Fe_dep_repr_C"/>
    <property type="match status" value="1"/>
</dbReference>
<dbReference type="InterPro" id="IPR001367">
    <property type="entry name" value="Fe_dep_repressor"/>
</dbReference>
<dbReference type="GO" id="GO:0003677">
    <property type="term" value="F:DNA binding"/>
    <property type="evidence" value="ECO:0007669"/>
    <property type="project" value="UniProtKB-KW"/>
</dbReference>
<dbReference type="InterPro" id="IPR050536">
    <property type="entry name" value="DtxR_MntR_Metal-Reg"/>
</dbReference>
<comment type="caution">
    <text evidence="6">The sequence shown here is derived from an EMBL/GenBank/DDBJ whole genome shotgun (WGS) entry which is preliminary data.</text>
</comment>
<evidence type="ECO:0000313" key="6">
    <source>
        <dbReference type="EMBL" id="MPM51421.1"/>
    </source>
</evidence>
<dbReference type="PANTHER" id="PTHR33238:SF7">
    <property type="entry name" value="IRON-DEPENDENT TRANSCRIPTIONAL REGULATOR"/>
    <property type="match status" value="1"/>
</dbReference>
<keyword evidence="2" id="KW-0805">Transcription regulation</keyword>
<dbReference type="SUPFAM" id="SSF46785">
    <property type="entry name" value="Winged helix' DNA-binding domain"/>
    <property type="match status" value="1"/>
</dbReference>
<dbReference type="GO" id="GO:0046983">
    <property type="term" value="F:protein dimerization activity"/>
    <property type="evidence" value="ECO:0007669"/>
    <property type="project" value="InterPro"/>
</dbReference>
<name>A0A645AGK4_9ZZZZ</name>
<dbReference type="InterPro" id="IPR036388">
    <property type="entry name" value="WH-like_DNA-bd_sf"/>
</dbReference>
<protein>
    <submittedName>
        <fullName evidence="6">Transcriptional regulator MntR</fullName>
    </submittedName>
</protein>
<evidence type="ECO:0000256" key="1">
    <source>
        <dbReference type="ARBA" id="ARBA00007871"/>
    </source>
</evidence>
<dbReference type="PANTHER" id="PTHR33238">
    <property type="entry name" value="IRON (METAL) DEPENDENT REPRESSOR, DTXR FAMILY"/>
    <property type="match status" value="1"/>
</dbReference>
<keyword evidence="3" id="KW-0238">DNA-binding</keyword>
<dbReference type="Gene3D" id="1.10.10.10">
    <property type="entry name" value="Winged helix-like DNA-binding domain superfamily/Winged helix DNA-binding domain"/>
    <property type="match status" value="1"/>
</dbReference>
<dbReference type="EMBL" id="VSSQ01013408">
    <property type="protein sequence ID" value="MPM51421.1"/>
    <property type="molecule type" value="Genomic_DNA"/>
</dbReference>
<gene>
    <name evidence="6" type="primary">mntR_25</name>
    <name evidence="6" type="ORF">SDC9_98170</name>
</gene>
<feature type="domain" description="HTH dtxR-type" evidence="5">
    <location>
        <begin position="1"/>
        <end position="64"/>
    </location>
</feature>
<keyword evidence="4" id="KW-0804">Transcription</keyword>
<dbReference type="PROSITE" id="PS50944">
    <property type="entry name" value="HTH_DTXR"/>
    <property type="match status" value="1"/>
</dbReference>
<dbReference type="Pfam" id="PF01325">
    <property type="entry name" value="Fe_dep_repress"/>
    <property type="match status" value="1"/>
</dbReference>
<evidence type="ECO:0000259" key="5">
    <source>
        <dbReference type="PROSITE" id="PS50944"/>
    </source>
</evidence>
<dbReference type="InterPro" id="IPR036390">
    <property type="entry name" value="WH_DNA-bd_sf"/>
</dbReference>
<dbReference type="Gene3D" id="1.10.60.10">
    <property type="entry name" value="Iron dependent repressor, metal binding and dimerisation domain"/>
    <property type="match status" value="1"/>
</dbReference>